<keyword evidence="2" id="KW-1185">Reference proteome</keyword>
<dbReference type="RefSeq" id="WP_286004325.1">
    <property type="nucleotide sequence ID" value="NZ_JASVEJ010000021.1"/>
</dbReference>
<comment type="caution">
    <text evidence="1">The sequence shown here is derived from an EMBL/GenBank/DDBJ whole genome shotgun (WGS) entry which is preliminary data.</text>
</comment>
<dbReference type="EMBL" id="JASVEJ010000021">
    <property type="protein sequence ID" value="MDL5056896.1"/>
    <property type="molecule type" value="Genomic_DNA"/>
</dbReference>
<evidence type="ECO:0000313" key="2">
    <source>
        <dbReference type="Proteomes" id="UP001230986"/>
    </source>
</evidence>
<evidence type="ECO:0000313" key="1">
    <source>
        <dbReference type="EMBL" id="MDL5056896.1"/>
    </source>
</evidence>
<proteinExistence type="predicted"/>
<protein>
    <submittedName>
        <fullName evidence="1">Uncharacterized protein</fullName>
    </submittedName>
</protein>
<accession>A0ABT7M1F6</accession>
<dbReference type="Proteomes" id="UP001230986">
    <property type="component" value="Unassembled WGS sequence"/>
</dbReference>
<sequence>MSGTTASNTVVFPTNAMSNFTVTATVGTSTTNLNVNVIKFNLTPDAYTAQDSQSNRFIITTTPANVLTISNVTWLVTLDTQNPTNHIGKVLVGSGSGDNAITNTTQSPSQSWTGAVEKVYWYGYGQYSLTQPATTLGKDNKPNYYITAHISGELGGQPFSTTVTTNINVNLPIGDGGVNSHYDVANTNLNFQLISMTQLGDGHFNVIMDAWPQGAMITNGTYLFNTVSNQYYNLVQAEEEFHRDQYLGVKSIGDGGCGDVAINAGVHHFITNSYSNVEMQTNGKARFNMEVLANQSQADSVAKSLIYGMYSAAIDKELQFTMRFLQRQPEENKPVWQRPKYMEWKAKENIFKQAYLYYFTYHLEDNFELEPDNDNAQNRRESWNGIN</sequence>
<gene>
    <name evidence="1" type="ORF">QQ055_05370</name>
</gene>
<reference evidence="1 2" key="1">
    <citation type="submission" date="2023-06" db="EMBL/GenBank/DDBJ databases">
        <title>Whole genome sequence of Oscillatoria calcuttensis NRMC-F 0142.</title>
        <authorList>
            <person name="Shakena Fathima T."/>
            <person name="Muralitharan G."/>
            <person name="Thajuddin N."/>
        </authorList>
    </citation>
    <scope>NUCLEOTIDE SEQUENCE [LARGE SCALE GENOMIC DNA]</scope>
    <source>
        <strain evidence="1 2">NRMC-F 0142</strain>
    </source>
</reference>
<organism evidence="1 2">
    <name type="scientific">Geitlerinema calcuttense NRMC-F 0142</name>
    <dbReference type="NCBI Taxonomy" id="2922238"/>
    <lineage>
        <taxon>Bacteria</taxon>
        <taxon>Bacillati</taxon>
        <taxon>Cyanobacteriota</taxon>
        <taxon>Cyanophyceae</taxon>
        <taxon>Geitlerinematales</taxon>
        <taxon>Geitlerinemataceae</taxon>
        <taxon>Geitlerinema</taxon>
    </lineage>
</organism>
<name>A0ABT7M1F6_9CYAN</name>